<dbReference type="InterPro" id="IPR016181">
    <property type="entry name" value="Acyl_CoA_acyltransferase"/>
</dbReference>
<dbReference type="SUPFAM" id="SSF55729">
    <property type="entry name" value="Acyl-CoA N-acyltransferases (Nat)"/>
    <property type="match status" value="1"/>
</dbReference>
<accession>A0ABP3IEG9</accession>
<sequence>MNAAPCPRPGLLVSPLCSDDETAAYALARWAKPDLPPERWENFLCDWRADPDGRGILVARNQRGGILGFVCWWRQPDLEHGETLWAGPFFVREMGVRPLVRDALDQELQHLSRSMGAALRITPDATVLVPPHSTLV</sequence>
<dbReference type="Gene3D" id="3.40.630.30">
    <property type="match status" value="1"/>
</dbReference>
<evidence type="ECO:0000313" key="1">
    <source>
        <dbReference type="EMBL" id="GAA0399634.1"/>
    </source>
</evidence>
<evidence type="ECO:0008006" key="3">
    <source>
        <dbReference type="Google" id="ProtNLM"/>
    </source>
</evidence>
<comment type="caution">
    <text evidence="1">The sequence shown here is derived from an EMBL/GenBank/DDBJ whole genome shotgun (WGS) entry which is preliminary data.</text>
</comment>
<organism evidence="1 2">
    <name type="scientific">Brevundimonas terrae</name>
    <dbReference type="NCBI Taxonomy" id="363631"/>
    <lineage>
        <taxon>Bacteria</taxon>
        <taxon>Pseudomonadati</taxon>
        <taxon>Pseudomonadota</taxon>
        <taxon>Alphaproteobacteria</taxon>
        <taxon>Caulobacterales</taxon>
        <taxon>Caulobacteraceae</taxon>
        <taxon>Brevundimonas</taxon>
    </lineage>
</organism>
<evidence type="ECO:0000313" key="2">
    <source>
        <dbReference type="Proteomes" id="UP001500791"/>
    </source>
</evidence>
<dbReference type="Proteomes" id="UP001500791">
    <property type="component" value="Unassembled WGS sequence"/>
</dbReference>
<protein>
    <recommendedName>
        <fullName evidence="3">GNAT family N-acetyltransferase</fullName>
    </recommendedName>
</protein>
<name>A0ABP3IEG9_9CAUL</name>
<gene>
    <name evidence="1" type="ORF">GCM10009093_27660</name>
</gene>
<proteinExistence type="predicted"/>
<dbReference type="EMBL" id="BAAAEJ010000011">
    <property type="protein sequence ID" value="GAA0399634.1"/>
    <property type="molecule type" value="Genomic_DNA"/>
</dbReference>
<reference evidence="2" key="1">
    <citation type="journal article" date="2019" name="Int. J. Syst. Evol. Microbiol.">
        <title>The Global Catalogue of Microorganisms (GCM) 10K type strain sequencing project: providing services to taxonomists for standard genome sequencing and annotation.</title>
        <authorList>
            <consortium name="The Broad Institute Genomics Platform"/>
            <consortium name="The Broad Institute Genome Sequencing Center for Infectious Disease"/>
            <person name="Wu L."/>
            <person name="Ma J."/>
        </authorList>
    </citation>
    <scope>NUCLEOTIDE SEQUENCE [LARGE SCALE GENOMIC DNA]</scope>
    <source>
        <strain evidence="2">JCM 13476</strain>
    </source>
</reference>
<keyword evidence="2" id="KW-1185">Reference proteome</keyword>